<feature type="transmembrane region" description="Helical" evidence="1">
    <location>
        <begin position="337"/>
        <end position="360"/>
    </location>
</feature>
<keyword evidence="3" id="KW-1185">Reference proteome</keyword>
<gene>
    <name evidence="2" type="ORF">ACFPZ3_61125</name>
</gene>
<keyword evidence="1" id="KW-0472">Membrane</keyword>
<proteinExistence type="predicted"/>
<feature type="transmembrane region" description="Helical" evidence="1">
    <location>
        <begin position="230"/>
        <end position="252"/>
    </location>
</feature>
<evidence type="ECO:0000313" key="3">
    <source>
        <dbReference type="Proteomes" id="UP001596058"/>
    </source>
</evidence>
<feature type="transmembrane region" description="Helical" evidence="1">
    <location>
        <begin position="121"/>
        <end position="147"/>
    </location>
</feature>
<dbReference type="SUPFAM" id="SSF63829">
    <property type="entry name" value="Calcium-dependent phosphotriesterase"/>
    <property type="match status" value="1"/>
</dbReference>
<feature type="transmembrane region" description="Helical" evidence="1">
    <location>
        <begin position="75"/>
        <end position="100"/>
    </location>
</feature>
<reference evidence="3" key="1">
    <citation type="journal article" date="2019" name="Int. J. Syst. Evol. Microbiol.">
        <title>The Global Catalogue of Microorganisms (GCM) 10K type strain sequencing project: providing services to taxonomists for standard genome sequencing and annotation.</title>
        <authorList>
            <consortium name="The Broad Institute Genomics Platform"/>
            <consortium name="The Broad Institute Genome Sequencing Center for Infectious Disease"/>
            <person name="Wu L."/>
            <person name="Ma J."/>
        </authorList>
    </citation>
    <scope>NUCLEOTIDE SEQUENCE [LARGE SCALE GENOMIC DNA]</scope>
    <source>
        <strain evidence="3">CCUG 53903</strain>
    </source>
</reference>
<comment type="caution">
    <text evidence="2">The sequence shown here is derived from an EMBL/GenBank/DDBJ whole genome shotgun (WGS) entry which is preliminary data.</text>
</comment>
<protein>
    <submittedName>
        <fullName evidence="2">Uncharacterized protein</fullName>
    </submittedName>
</protein>
<sequence>MDTAAIVERSRWGGVLWRGYVAAARNLVCLAVPGIVVFVPVGALTLLGALPLTGSVAVVNDEIAVVDDPGTGMTLWWAALVIGSAVAQTLVFAATLILAAGQQTGAHIAPSAALRAALRRWPALLVLVVIVLLAFLAVAAVGFGVRLATDQVWLAYIVMAPFAVAALPMLLAGPALVLERRSPLGSIGRAYALGVEGTWPDLVALTCGVLILPVLAARALAWALPHVPDALAAFASGTAGAVLALLTIPFQASVLTRMFLQRLAWRSYETARAEAAQPETARAETARAGTPWAETAQAGTAQAGTARAGPAQGGIEGVIDALPENPPDAPAPARTRLVVAALLLPGLLHGATALINPFGWLEVRQDTLSADWRTGGPLAGKLSPRDLRTAYAGRDARLVLLIEGWQDPAKLLTCSDASCGESHLVVAEPADANPWPVTASTPLPDGRLVLTTWRMLGGVFGEAWLGLLICDPKGCVRAPAREPIAKVRVGAQESAVALAARPGGGLVVAHARDVPAKESTVTGTETVTFTICADPVCSVPVTKQVARLDIGAHLLGENGFVLAVTPDGRPVAAQVDDTSGTIYVISCQDPACDRPQVARPAAGKPRQDDSLPVIGLAMGMRADGRPVIAYQDVNDGSVTLLDCRTPDCAQGDTVKLAGAVNGPPALVVDRAGRTLVAYQDEGGRRIAVARCAGTRCATVAVSRAPHGFGERVTMTLDGRGRPVIAWIDYGVASDWGMVVTTPLNLR</sequence>
<dbReference type="EMBL" id="JBHSPA010000109">
    <property type="protein sequence ID" value="MFC5834219.1"/>
    <property type="molecule type" value="Genomic_DNA"/>
</dbReference>
<dbReference type="RefSeq" id="WP_379523635.1">
    <property type="nucleotide sequence ID" value="NZ_JBHSPA010000109.1"/>
</dbReference>
<feature type="transmembrane region" description="Helical" evidence="1">
    <location>
        <begin position="27"/>
        <end position="50"/>
    </location>
</feature>
<dbReference type="Proteomes" id="UP001596058">
    <property type="component" value="Unassembled WGS sequence"/>
</dbReference>
<keyword evidence="1" id="KW-0812">Transmembrane</keyword>
<organism evidence="2 3">
    <name type="scientific">Nonomuraea insulae</name>
    <dbReference type="NCBI Taxonomy" id="1616787"/>
    <lineage>
        <taxon>Bacteria</taxon>
        <taxon>Bacillati</taxon>
        <taxon>Actinomycetota</taxon>
        <taxon>Actinomycetes</taxon>
        <taxon>Streptosporangiales</taxon>
        <taxon>Streptosporangiaceae</taxon>
        <taxon>Nonomuraea</taxon>
    </lineage>
</organism>
<keyword evidence="1" id="KW-1133">Transmembrane helix</keyword>
<accession>A0ABW1D835</accession>
<feature type="transmembrane region" description="Helical" evidence="1">
    <location>
        <begin position="153"/>
        <end position="178"/>
    </location>
</feature>
<feature type="transmembrane region" description="Helical" evidence="1">
    <location>
        <begin position="199"/>
        <end position="224"/>
    </location>
</feature>
<name>A0ABW1D835_9ACTN</name>
<evidence type="ECO:0000313" key="2">
    <source>
        <dbReference type="EMBL" id="MFC5834219.1"/>
    </source>
</evidence>
<evidence type="ECO:0000256" key="1">
    <source>
        <dbReference type="SAM" id="Phobius"/>
    </source>
</evidence>